<dbReference type="EMBL" id="VXIV02000090">
    <property type="protein sequence ID" value="KAF6041011.1"/>
    <property type="molecule type" value="Genomic_DNA"/>
</dbReference>
<gene>
    <name evidence="1" type="ORF">EB796_000728</name>
</gene>
<dbReference type="OrthoDB" id="276515at2759"/>
<proteinExistence type="predicted"/>
<organism evidence="1 2">
    <name type="scientific">Bugula neritina</name>
    <name type="common">Brown bryozoan</name>
    <name type="synonym">Sertularia neritina</name>
    <dbReference type="NCBI Taxonomy" id="10212"/>
    <lineage>
        <taxon>Eukaryota</taxon>
        <taxon>Metazoa</taxon>
        <taxon>Spiralia</taxon>
        <taxon>Lophotrochozoa</taxon>
        <taxon>Bryozoa</taxon>
        <taxon>Gymnolaemata</taxon>
        <taxon>Cheilostomatida</taxon>
        <taxon>Flustrina</taxon>
        <taxon>Buguloidea</taxon>
        <taxon>Bugulidae</taxon>
        <taxon>Bugula</taxon>
    </lineage>
</organism>
<evidence type="ECO:0000313" key="2">
    <source>
        <dbReference type="Proteomes" id="UP000593567"/>
    </source>
</evidence>
<name>A0A7J7KS39_BUGNE</name>
<comment type="caution">
    <text evidence="1">The sequence shown here is derived from an EMBL/GenBank/DDBJ whole genome shotgun (WGS) entry which is preliminary data.</text>
</comment>
<sequence length="79" mass="8943">MQLLAHHYVSGDLNSDPSEPVHTLLEYSGVICSYSSAVGYHSKYTTCRIRYDNSFDETLHSLLAKLVYILDIKLHSSTH</sequence>
<reference evidence="1" key="1">
    <citation type="submission" date="2020-06" db="EMBL/GenBank/DDBJ databases">
        <title>Draft genome of Bugula neritina, a colonial animal packing powerful symbionts and potential medicines.</title>
        <authorList>
            <person name="Rayko M."/>
        </authorList>
    </citation>
    <scope>NUCLEOTIDE SEQUENCE [LARGE SCALE GENOMIC DNA]</scope>
    <source>
        <strain evidence="1">Kwan_BN1</strain>
    </source>
</reference>
<accession>A0A7J7KS39</accession>
<evidence type="ECO:0000313" key="1">
    <source>
        <dbReference type="EMBL" id="KAF6041011.1"/>
    </source>
</evidence>
<protein>
    <submittedName>
        <fullName evidence="1">Uncharacterized protein</fullName>
    </submittedName>
</protein>
<dbReference type="AlphaFoldDB" id="A0A7J7KS39"/>
<dbReference type="Proteomes" id="UP000593567">
    <property type="component" value="Unassembled WGS sequence"/>
</dbReference>
<keyword evidence="2" id="KW-1185">Reference proteome</keyword>